<dbReference type="EMBL" id="BMDH01000002">
    <property type="protein sequence ID" value="GGI14577.1"/>
    <property type="molecule type" value="Genomic_DNA"/>
</dbReference>
<feature type="transmembrane region" description="Helical" evidence="4">
    <location>
        <begin position="328"/>
        <end position="348"/>
    </location>
</feature>
<protein>
    <recommendedName>
        <fullName evidence="7">Sortase</fullName>
    </recommendedName>
</protein>
<dbReference type="AlphaFoldDB" id="A0A8J3AHI5"/>
<evidence type="ECO:0000256" key="3">
    <source>
        <dbReference type="SAM" id="MobiDB-lite"/>
    </source>
</evidence>
<organism evidence="5 6">
    <name type="scientific">Galliscardovia ingluviei</name>
    <dbReference type="NCBI Taxonomy" id="1769422"/>
    <lineage>
        <taxon>Bacteria</taxon>
        <taxon>Bacillati</taxon>
        <taxon>Actinomycetota</taxon>
        <taxon>Actinomycetes</taxon>
        <taxon>Bifidobacteriales</taxon>
        <taxon>Bifidobacteriaceae</taxon>
        <taxon>Galliscardovia</taxon>
    </lineage>
</organism>
<dbReference type="GO" id="GO:0016787">
    <property type="term" value="F:hydrolase activity"/>
    <property type="evidence" value="ECO:0007669"/>
    <property type="project" value="UniProtKB-KW"/>
</dbReference>
<dbReference type="NCBIfam" id="NF033745">
    <property type="entry name" value="class_C_sortase"/>
    <property type="match status" value="1"/>
</dbReference>
<accession>A0A8J3AHI5</accession>
<sequence length="367" mass="40235">MVQETKTMKSASTADKPAKLFEQNEPSNSVKLDNSANQDKHTNPNKVGKSDKASKSGKSSKSNKASESGKKKLPKSLIIGLVFVGIGILFATLPFLFMVINTYQSHEQADSHAQAVQALKPPSGDVALQEARQYNQDLYRDGAKAIGEVQDPWSGSSDSASEKDTRYQKMLDIPDDGIMATIQYPRLGINLPIRHGTGNEVLSAGAGHLYGTSLPVGGVNTHAVISAHTGYDRLMFDRLSLREGKIGDFFYIQVLGETLAYQVRSIEVIEPDDFSHFGIDAGKDQVTLLTCTPYGVNNKRLLVTGERVSMPEPAPDPASMPQSHPERVLIASVLVVWLLFTLFVLLYLRKRRRRSKSAVGRALHRAE</sequence>
<dbReference type="SUPFAM" id="SSF63817">
    <property type="entry name" value="Sortase"/>
    <property type="match status" value="1"/>
</dbReference>
<dbReference type="InterPro" id="IPR005754">
    <property type="entry name" value="Sortase"/>
</dbReference>
<keyword evidence="4" id="KW-1133">Transmembrane helix</keyword>
<keyword evidence="4" id="KW-0472">Membrane</keyword>
<dbReference type="InterPro" id="IPR042002">
    <property type="entry name" value="Sortase_C"/>
</dbReference>
<evidence type="ECO:0000256" key="2">
    <source>
        <dbReference type="PIRSR" id="PIRSR605754-1"/>
    </source>
</evidence>
<keyword evidence="1" id="KW-0378">Hydrolase</keyword>
<comment type="caution">
    <text evidence="5">The sequence shown here is derived from an EMBL/GenBank/DDBJ whole genome shotgun (WGS) entry which is preliminary data.</text>
</comment>
<keyword evidence="6" id="KW-1185">Reference proteome</keyword>
<feature type="region of interest" description="Disordered" evidence="3">
    <location>
        <begin position="1"/>
        <end position="70"/>
    </location>
</feature>
<evidence type="ECO:0000256" key="1">
    <source>
        <dbReference type="ARBA" id="ARBA00022801"/>
    </source>
</evidence>
<feature type="active site" description="Acyl-thioester intermediate" evidence="2">
    <location>
        <position position="291"/>
    </location>
</feature>
<feature type="compositionally biased region" description="Low complexity" evidence="3">
    <location>
        <begin position="56"/>
        <end position="66"/>
    </location>
</feature>
<feature type="compositionally biased region" description="Polar residues" evidence="3">
    <location>
        <begin position="24"/>
        <end position="37"/>
    </location>
</feature>
<feature type="active site" description="Proton donor/acceptor" evidence="2">
    <location>
        <position position="228"/>
    </location>
</feature>
<keyword evidence="4" id="KW-0812">Transmembrane</keyword>
<dbReference type="Gene3D" id="2.40.260.10">
    <property type="entry name" value="Sortase"/>
    <property type="match status" value="1"/>
</dbReference>
<evidence type="ECO:0000256" key="4">
    <source>
        <dbReference type="SAM" id="Phobius"/>
    </source>
</evidence>
<gene>
    <name evidence="5" type="ORF">GCM10007377_11630</name>
</gene>
<name>A0A8J3AHI5_9BIFI</name>
<feature type="compositionally biased region" description="Polar residues" evidence="3">
    <location>
        <begin position="1"/>
        <end position="13"/>
    </location>
</feature>
<dbReference type="Proteomes" id="UP000619536">
    <property type="component" value="Unassembled WGS sequence"/>
</dbReference>
<reference evidence="5" key="2">
    <citation type="submission" date="2020-09" db="EMBL/GenBank/DDBJ databases">
        <authorList>
            <person name="Sun Q."/>
            <person name="Sedlacek I."/>
        </authorList>
    </citation>
    <scope>NUCLEOTIDE SEQUENCE</scope>
    <source>
        <strain evidence="5">CCM 8606</strain>
    </source>
</reference>
<feature type="compositionally biased region" description="Basic and acidic residues" evidence="3">
    <location>
        <begin position="38"/>
        <end position="54"/>
    </location>
</feature>
<reference evidence="5" key="1">
    <citation type="journal article" date="2014" name="Int. J. Syst. Evol. Microbiol.">
        <title>Complete genome sequence of Corynebacterium casei LMG S-19264T (=DSM 44701T), isolated from a smear-ripened cheese.</title>
        <authorList>
            <consortium name="US DOE Joint Genome Institute (JGI-PGF)"/>
            <person name="Walter F."/>
            <person name="Albersmeier A."/>
            <person name="Kalinowski J."/>
            <person name="Ruckert C."/>
        </authorList>
    </citation>
    <scope>NUCLEOTIDE SEQUENCE</scope>
    <source>
        <strain evidence="5">CCM 8606</strain>
    </source>
</reference>
<feature type="transmembrane region" description="Helical" evidence="4">
    <location>
        <begin position="77"/>
        <end position="100"/>
    </location>
</feature>
<dbReference type="Pfam" id="PF04203">
    <property type="entry name" value="Sortase"/>
    <property type="match status" value="1"/>
</dbReference>
<proteinExistence type="predicted"/>
<dbReference type="InterPro" id="IPR023365">
    <property type="entry name" value="Sortase_dom-sf"/>
</dbReference>
<evidence type="ECO:0000313" key="6">
    <source>
        <dbReference type="Proteomes" id="UP000619536"/>
    </source>
</evidence>
<dbReference type="CDD" id="cd05827">
    <property type="entry name" value="Sortase_C"/>
    <property type="match status" value="1"/>
</dbReference>
<dbReference type="NCBIfam" id="TIGR01076">
    <property type="entry name" value="sortase_fam"/>
    <property type="match status" value="1"/>
</dbReference>
<evidence type="ECO:0000313" key="5">
    <source>
        <dbReference type="EMBL" id="GGI14577.1"/>
    </source>
</evidence>
<evidence type="ECO:0008006" key="7">
    <source>
        <dbReference type="Google" id="ProtNLM"/>
    </source>
</evidence>